<organism evidence="2 3">
    <name type="scientific">Araneus ventricosus</name>
    <name type="common">Orbweaver spider</name>
    <name type="synonym">Epeira ventricosa</name>
    <dbReference type="NCBI Taxonomy" id="182803"/>
    <lineage>
        <taxon>Eukaryota</taxon>
        <taxon>Metazoa</taxon>
        <taxon>Ecdysozoa</taxon>
        <taxon>Arthropoda</taxon>
        <taxon>Chelicerata</taxon>
        <taxon>Arachnida</taxon>
        <taxon>Araneae</taxon>
        <taxon>Araneomorphae</taxon>
        <taxon>Entelegynae</taxon>
        <taxon>Araneoidea</taxon>
        <taxon>Araneidae</taxon>
        <taxon>Araneus</taxon>
    </lineage>
</organism>
<evidence type="ECO:0000256" key="1">
    <source>
        <dbReference type="SAM" id="MobiDB-lite"/>
    </source>
</evidence>
<comment type="caution">
    <text evidence="2">The sequence shown here is derived from an EMBL/GenBank/DDBJ whole genome shotgun (WGS) entry which is preliminary data.</text>
</comment>
<accession>A0A4Y2A4W3</accession>
<keyword evidence="3" id="KW-1185">Reference proteome</keyword>
<sequence length="30" mass="3386">MMTLADATLIPQHAETKQQKGSIDIKCRRT</sequence>
<name>A0A4Y2A4W3_ARAVE</name>
<evidence type="ECO:0000313" key="3">
    <source>
        <dbReference type="Proteomes" id="UP000499080"/>
    </source>
</evidence>
<protein>
    <submittedName>
        <fullName evidence="2">Uncharacterized protein</fullName>
    </submittedName>
</protein>
<dbReference type="Proteomes" id="UP000499080">
    <property type="component" value="Unassembled WGS sequence"/>
</dbReference>
<dbReference type="EMBL" id="BGPR01230733">
    <property type="protein sequence ID" value="GBL74405.1"/>
    <property type="molecule type" value="Genomic_DNA"/>
</dbReference>
<feature type="non-terminal residue" evidence="2">
    <location>
        <position position="30"/>
    </location>
</feature>
<reference evidence="2 3" key="1">
    <citation type="journal article" date="2019" name="Sci. Rep.">
        <title>Orb-weaving spider Araneus ventricosus genome elucidates the spidroin gene catalogue.</title>
        <authorList>
            <person name="Kono N."/>
            <person name="Nakamura H."/>
            <person name="Ohtoshi R."/>
            <person name="Moran D.A.P."/>
            <person name="Shinohara A."/>
            <person name="Yoshida Y."/>
            <person name="Fujiwara M."/>
            <person name="Mori M."/>
            <person name="Tomita M."/>
            <person name="Arakawa K."/>
        </authorList>
    </citation>
    <scope>NUCLEOTIDE SEQUENCE [LARGE SCALE GENOMIC DNA]</scope>
</reference>
<evidence type="ECO:0000313" key="2">
    <source>
        <dbReference type="EMBL" id="GBL74405.1"/>
    </source>
</evidence>
<feature type="region of interest" description="Disordered" evidence="1">
    <location>
        <begin position="1"/>
        <end position="30"/>
    </location>
</feature>
<feature type="compositionally biased region" description="Basic and acidic residues" evidence="1">
    <location>
        <begin position="14"/>
        <end position="30"/>
    </location>
</feature>
<gene>
    <name evidence="2" type="ORF">AVEN_249601_1</name>
</gene>
<proteinExistence type="predicted"/>
<dbReference type="AlphaFoldDB" id="A0A4Y2A4W3"/>